<evidence type="ECO:0000256" key="4">
    <source>
        <dbReference type="SAM" id="MobiDB-lite"/>
    </source>
</evidence>
<keyword evidence="7" id="KW-1185">Reference proteome</keyword>
<evidence type="ECO:0000313" key="6">
    <source>
        <dbReference type="EMBL" id="WQJ51420.1"/>
    </source>
</evidence>
<feature type="domain" description="ABC transporter" evidence="5">
    <location>
        <begin position="62"/>
        <end position="296"/>
    </location>
</feature>
<dbReference type="InterPro" id="IPR003593">
    <property type="entry name" value="AAA+_ATPase"/>
</dbReference>
<feature type="region of interest" description="Disordered" evidence="4">
    <location>
        <begin position="1"/>
        <end position="20"/>
    </location>
</feature>
<evidence type="ECO:0000256" key="3">
    <source>
        <dbReference type="ARBA" id="ARBA00022840"/>
    </source>
</evidence>
<dbReference type="InterPro" id="IPR003439">
    <property type="entry name" value="ABC_transporter-like_ATP-bd"/>
</dbReference>
<accession>A0ABZ0Z318</accession>
<dbReference type="Gene3D" id="3.40.50.300">
    <property type="entry name" value="P-loop containing nucleotide triphosphate hydrolases"/>
    <property type="match status" value="1"/>
</dbReference>
<dbReference type="PROSITE" id="PS00211">
    <property type="entry name" value="ABC_TRANSPORTER_1"/>
    <property type="match status" value="1"/>
</dbReference>
<dbReference type="EMBL" id="OR769219">
    <property type="protein sequence ID" value="WQJ51420.1"/>
    <property type="molecule type" value="Genomic_DNA"/>
</dbReference>
<dbReference type="InterPro" id="IPR027417">
    <property type="entry name" value="P-loop_NTPase"/>
</dbReference>
<evidence type="ECO:0000259" key="5">
    <source>
        <dbReference type="PROSITE" id="PS50893"/>
    </source>
</evidence>
<dbReference type="SUPFAM" id="SSF52540">
    <property type="entry name" value="P-loop containing nucleoside triphosphate hydrolases"/>
    <property type="match status" value="1"/>
</dbReference>
<name>A0ABZ0Z318_9CAUD</name>
<dbReference type="InterPro" id="IPR017871">
    <property type="entry name" value="ABC_transporter-like_CS"/>
</dbReference>
<dbReference type="Pfam" id="PF00005">
    <property type="entry name" value="ABC_tran"/>
    <property type="match status" value="1"/>
</dbReference>
<evidence type="ECO:0000313" key="7">
    <source>
        <dbReference type="Proteomes" id="UP001348805"/>
    </source>
</evidence>
<dbReference type="SMART" id="SM00382">
    <property type="entry name" value="AAA"/>
    <property type="match status" value="1"/>
</dbReference>
<dbReference type="PANTHER" id="PTHR42788">
    <property type="entry name" value="TAURINE IMPORT ATP-BINDING PROTEIN-RELATED"/>
    <property type="match status" value="1"/>
</dbReference>
<protein>
    <submittedName>
        <fullName evidence="6">ABC transporter</fullName>
    </submittedName>
</protein>
<reference evidence="6 7" key="1">
    <citation type="submission" date="2023-11" db="EMBL/GenBank/DDBJ databases">
        <authorList>
            <person name="Cook R."/>
            <person name="Crisci M."/>
            <person name="Pye H."/>
            <person name="Adriaenssens E."/>
            <person name="Santini J."/>
        </authorList>
    </citation>
    <scope>NUCLEOTIDE SEQUENCE [LARGE SCALE GENOMIC DNA]</scope>
    <source>
        <strain evidence="6">Lak_Megaphage_RVC_AP3_GC26</strain>
    </source>
</reference>
<dbReference type="PANTHER" id="PTHR42788:SF13">
    <property type="entry name" value="ALIPHATIC SULFONATES IMPORT ATP-BINDING PROTEIN SSUB"/>
    <property type="match status" value="1"/>
</dbReference>
<proteinExistence type="predicted"/>
<keyword evidence="1" id="KW-0813">Transport</keyword>
<sequence>MSDFKTLFGQTNNNQDEKKNDIISEQNNTSVDDSNIPSKNTSSQVITTTTDGKYECEDVDVFNFVNINKSFGDFKLFDNLNLTIKDFKDEGQFITFIGQSGCGKTQLLKMISGISKPDSGKIMLYGKEIKESDNIPMVFQQYSSFEWMTVLENIALPMKLAGIDKKTREEKARKIINLIGLDGSENKYCRYGVLSGGMLQRASIGRALACDSKLLMLDEYSSGLDYFTKFELQDLLLKIFNNRDVDRTFLMVTHDISEAVYLSNRIYILEPKPCRIKEVIDIKFSQPRTQAIRETDEFKDYYAKVLKALNETVK</sequence>
<dbReference type="PROSITE" id="PS50893">
    <property type="entry name" value="ABC_TRANSPORTER_2"/>
    <property type="match status" value="1"/>
</dbReference>
<evidence type="ECO:0000256" key="1">
    <source>
        <dbReference type="ARBA" id="ARBA00022448"/>
    </source>
</evidence>
<keyword evidence="3" id="KW-0067">ATP-binding</keyword>
<keyword evidence="2" id="KW-0547">Nucleotide-binding</keyword>
<dbReference type="InterPro" id="IPR050166">
    <property type="entry name" value="ABC_transporter_ATP-bind"/>
</dbReference>
<organism evidence="6 7">
    <name type="scientific">phage Lak_Megaphage_RVC_AP3_GC26</name>
    <dbReference type="NCBI Taxonomy" id="3109225"/>
    <lineage>
        <taxon>Viruses</taxon>
        <taxon>Duplodnaviria</taxon>
        <taxon>Heunggongvirae</taxon>
        <taxon>Uroviricota</taxon>
        <taxon>Caudoviricetes</taxon>
        <taxon>Caudoviricetes code 15 clade</taxon>
    </lineage>
</organism>
<dbReference type="Proteomes" id="UP001348805">
    <property type="component" value="Segment"/>
</dbReference>
<evidence type="ECO:0000256" key="2">
    <source>
        <dbReference type="ARBA" id="ARBA00022741"/>
    </source>
</evidence>